<name>A0ABV1DND1_9FIRM</name>
<organism evidence="2 3">
    <name type="scientific">Blautia caccae</name>
    <dbReference type="NCBI Taxonomy" id="3133175"/>
    <lineage>
        <taxon>Bacteria</taxon>
        <taxon>Bacillati</taxon>
        <taxon>Bacillota</taxon>
        <taxon>Clostridia</taxon>
        <taxon>Lachnospirales</taxon>
        <taxon>Lachnospiraceae</taxon>
        <taxon>Blautia</taxon>
    </lineage>
</organism>
<dbReference type="RefSeq" id="WP_255785803.1">
    <property type="nucleotide sequence ID" value="NZ_JBBMFP010000010.1"/>
</dbReference>
<dbReference type="Proteomes" id="UP001457898">
    <property type="component" value="Unassembled WGS sequence"/>
</dbReference>
<evidence type="ECO:0000313" key="2">
    <source>
        <dbReference type="EMBL" id="MEQ2431890.1"/>
    </source>
</evidence>
<evidence type="ECO:0000313" key="3">
    <source>
        <dbReference type="Proteomes" id="UP001457898"/>
    </source>
</evidence>
<comment type="caution">
    <text evidence="2">The sequence shown here is derived from an EMBL/GenBank/DDBJ whole genome shotgun (WGS) entry which is preliminary data.</text>
</comment>
<gene>
    <name evidence="2" type="ORF">WMO65_12810</name>
</gene>
<feature type="compositionally biased region" description="Basic and acidic residues" evidence="1">
    <location>
        <begin position="1"/>
        <end position="32"/>
    </location>
</feature>
<proteinExistence type="predicted"/>
<accession>A0ABV1DND1</accession>
<sequence length="44" mass="5087">MDSPGDDRAGGGEKEKEKKKEKKKERIKEKGYNKRYKIGGFNVE</sequence>
<dbReference type="EMBL" id="JBBMFP010000010">
    <property type="protein sequence ID" value="MEQ2431890.1"/>
    <property type="molecule type" value="Genomic_DNA"/>
</dbReference>
<evidence type="ECO:0000256" key="1">
    <source>
        <dbReference type="SAM" id="MobiDB-lite"/>
    </source>
</evidence>
<reference evidence="2 3" key="1">
    <citation type="submission" date="2024-03" db="EMBL/GenBank/DDBJ databases">
        <title>Human intestinal bacterial collection.</title>
        <authorList>
            <person name="Pauvert C."/>
            <person name="Hitch T.C.A."/>
            <person name="Clavel T."/>
        </authorList>
    </citation>
    <scope>NUCLEOTIDE SEQUENCE [LARGE SCALE GENOMIC DNA]</scope>
    <source>
        <strain evidence="2 3">CLA-SR-H028</strain>
    </source>
</reference>
<protein>
    <submittedName>
        <fullName evidence="2">Uncharacterized protein</fullName>
    </submittedName>
</protein>
<feature type="region of interest" description="Disordered" evidence="1">
    <location>
        <begin position="1"/>
        <end position="33"/>
    </location>
</feature>
<keyword evidence="3" id="KW-1185">Reference proteome</keyword>